<organism evidence="3 4">
    <name type="scientific">Segetibacter aerophilus</name>
    <dbReference type="NCBI Taxonomy" id="670293"/>
    <lineage>
        <taxon>Bacteria</taxon>
        <taxon>Pseudomonadati</taxon>
        <taxon>Bacteroidota</taxon>
        <taxon>Chitinophagia</taxon>
        <taxon>Chitinophagales</taxon>
        <taxon>Chitinophagaceae</taxon>
        <taxon>Segetibacter</taxon>
    </lineage>
</organism>
<dbReference type="Gene3D" id="3.10.450.360">
    <property type="match status" value="1"/>
</dbReference>
<dbReference type="Pfam" id="PF11396">
    <property type="entry name" value="PepSY_like"/>
    <property type="match status" value="1"/>
</dbReference>
<dbReference type="SUPFAM" id="SSF160574">
    <property type="entry name" value="BT0923-like"/>
    <property type="match status" value="1"/>
</dbReference>
<comment type="caution">
    <text evidence="3">The sequence shown here is derived from an EMBL/GenBank/DDBJ whole genome shotgun (WGS) entry which is preliminary data.</text>
</comment>
<gene>
    <name evidence="3" type="ORF">SAE01_01750</name>
</gene>
<feature type="chain" id="PRO_5022134970" description="Putative beta-lactamase-inhibitor-like PepSY-like domain-containing protein" evidence="1">
    <location>
        <begin position="21"/>
        <end position="148"/>
    </location>
</feature>
<feature type="domain" description="Putative beta-lactamase-inhibitor-like PepSY-like" evidence="2">
    <location>
        <begin position="52"/>
        <end position="141"/>
    </location>
</feature>
<proteinExistence type="predicted"/>
<dbReference type="OrthoDB" id="668972at2"/>
<protein>
    <recommendedName>
        <fullName evidence="2">Putative beta-lactamase-inhibitor-like PepSY-like domain-containing protein</fullName>
    </recommendedName>
</protein>
<feature type="signal peptide" evidence="1">
    <location>
        <begin position="1"/>
        <end position="20"/>
    </location>
</feature>
<evidence type="ECO:0000313" key="4">
    <source>
        <dbReference type="Proteomes" id="UP000321513"/>
    </source>
</evidence>
<sequence>MLQKWAFTFVLFLSVLSASAQFRKIPAVVTDAFKAKYATATGVEWKDRLTAFEANFKVGEKDMKASFTSKGEWLKTESNFTYNSLPLEVKDGFKKSKYADLTVTGVMQVEEKEKGVLYKIAVKKNEYSKRNLVFSKTGQLISDNGTII</sequence>
<accession>A0A512B6V3</accession>
<evidence type="ECO:0000259" key="2">
    <source>
        <dbReference type="Pfam" id="PF11396"/>
    </source>
</evidence>
<dbReference type="Proteomes" id="UP000321513">
    <property type="component" value="Unassembled WGS sequence"/>
</dbReference>
<keyword evidence="1" id="KW-0732">Signal</keyword>
<evidence type="ECO:0000256" key="1">
    <source>
        <dbReference type="SAM" id="SignalP"/>
    </source>
</evidence>
<keyword evidence="4" id="KW-1185">Reference proteome</keyword>
<dbReference type="InterPro" id="IPR021533">
    <property type="entry name" value="PepSY-like"/>
</dbReference>
<dbReference type="AlphaFoldDB" id="A0A512B6V3"/>
<dbReference type="EMBL" id="BJYT01000001">
    <property type="protein sequence ID" value="GEO07679.1"/>
    <property type="molecule type" value="Genomic_DNA"/>
</dbReference>
<evidence type="ECO:0000313" key="3">
    <source>
        <dbReference type="EMBL" id="GEO07679.1"/>
    </source>
</evidence>
<reference evidence="3 4" key="1">
    <citation type="submission" date="2019-07" db="EMBL/GenBank/DDBJ databases">
        <title>Whole genome shotgun sequence of Segetibacter aerophilus NBRC 106135.</title>
        <authorList>
            <person name="Hosoyama A."/>
            <person name="Uohara A."/>
            <person name="Ohji S."/>
            <person name="Ichikawa N."/>
        </authorList>
    </citation>
    <scope>NUCLEOTIDE SEQUENCE [LARGE SCALE GENOMIC DNA]</scope>
    <source>
        <strain evidence="3 4">NBRC 106135</strain>
    </source>
</reference>
<name>A0A512B6V3_9BACT</name>
<dbReference type="RefSeq" id="WP_147201641.1">
    <property type="nucleotide sequence ID" value="NZ_BJYT01000001.1"/>
</dbReference>